<name>A0A8J2NAF6_FUSEQ</name>
<dbReference type="PANTHER" id="PTHR28083">
    <property type="entry name" value="GOOD FOR FULL DBP5 ACTIVITY PROTEIN 2"/>
    <property type="match status" value="1"/>
</dbReference>
<organism evidence="3 4">
    <name type="scientific">Fusarium equiseti</name>
    <name type="common">Fusarium scirpi</name>
    <dbReference type="NCBI Taxonomy" id="61235"/>
    <lineage>
        <taxon>Eukaryota</taxon>
        <taxon>Fungi</taxon>
        <taxon>Dikarya</taxon>
        <taxon>Ascomycota</taxon>
        <taxon>Pezizomycotina</taxon>
        <taxon>Sordariomycetes</taxon>
        <taxon>Hypocreomycetidae</taxon>
        <taxon>Hypocreales</taxon>
        <taxon>Nectriaceae</taxon>
        <taxon>Fusarium</taxon>
        <taxon>Fusarium incarnatum-equiseti species complex</taxon>
    </lineage>
</organism>
<evidence type="ECO:0000256" key="1">
    <source>
        <dbReference type="SAM" id="MobiDB-lite"/>
    </source>
</evidence>
<sequence>MSFEEFLERDEEAIWKGIREQQRMRDRSVQEYEDDDEFDDEFEDEFEEAFQDPAELERMQSAIEESWNKSVAEKAQIQSAVEKARLQRQATQANATKETTIAKGIAITRGATKVVATRNITPKGLLIKRLPIKGAPAKSILTKLNAAREAAVKQAVDKGVAIKEDITKPTTNNETITKQAFVEEAIVIDTTAKSATTKPALIKAVTAKKAIAERVSTAKAVAQGVTTIADATTTKSNTAATKAKVSKSVRVDSPVKTTSKPAIIEINHQVSIKSKRLKTSPRERSTPATEPRSILLPELSGASESTRSSDSLLAKRKPKRTKPALESYPPLGEEYYSHLKTASLSPERLETIKWMKSLSKAQRNESIQKSLGHGVEYPYSRELYSDVERRDRDPILRRRIEAVRQLRWIMGHGTSKKYRREFWDWLPNRLGETDMKDVRLICIDTDRVRRQPIRPGEWKRRISSFHIGIAILDTKDIRDVMTRGINLPRPADLIKTYEFAVQTQPPEDDTFIFGNTESISLENLKRKFIEWQSGHDVIGVAYSVRNDLILLKDFNIYLNQAFWMDVAQATYPILKTTWAPKLAVLLESLNIQYAKLHSAGNDAHFTMRAMLGLAVLDVIHELDYGGTHQPWCNLATSIARSPLPDHERAALREWGRQIEERKTATTNWHRKSSLSQVPLPHV</sequence>
<dbReference type="EMBL" id="CAJSTJ010000129">
    <property type="protein sequence ID" value="CAG7559611.1"/>
    <property type="molecule type" value="Genomic_DNA"/>
</dbReference>
<evidence type="ECO:0000313" key="3">
    <source>
        <dbReference type="EMBL" id="CAG7559611.1"/>
    </source>
</evidence>
<gene>
    <name evidence="3" type="ORF">FEQUK3_LOCUS5295</name>
</gene>
<evidence type="ECO:0000259" key="2">
    <source>
        <dbReference type="Pfam" id="PF21762"/>
    </source>
</evidence>
<dbReference type="InterPro" id="IPR040151">
    <property type="entry name" value="Gfd2/YDR514C-like"/>
</dbReference>
<evidence type="ECO:0000313" key="4">
    <source>
        <dbReference type="Proteomes" id="UP000693738"/>
    </source>
</evidence>
<dbReference type="InterPro" id="IPR048519">
    <property type="entry name" value="Gfd2/YDR514C-like_C"/>
</dbReference>
<dbReference type="PANTHER" id="PTHR28083:SF1">
    <property type="entry name" value="GOOD FOR FULL DBP5 ACTIVITY PROTEIN 2"/>
    <property type="match status" value="1"/>
</dbReference>
<accession>A0A8J2NAF6</accession>
<proteinExistence type="predicted"/>
<feature type="region of interest" description="Disordered" evidence="1">
    <location>
        <begin position="274"/>
        <end position="328"/>
    </location>
</feature>
<feature type="domain" description="Gfd2/YDR514C-like C-terminal" evidence="2">
    <location>
        <begin position="467"/>
        <end position="612"/>
    </location>
</feature>
<reference evidence="3" key="1">
    <citation type="submission" date="2021-05" db="EMBL/GenBank/DDBJ databases">
        <authorList>
            <person name="Khan N."/>
        </authorList>
    </citation>
    <scope>NUCLEOTIDE SEQUENCE</scope>
</reference>
<dbReference type="Proteomes" id="UP000693738">
    <property type="component" value="Unassembled WGS sequence"/>
</dbReference>
<feature type="compositionally biased region" description="Polar residues" evidence="1">
    <location>
        <begin position="302"/>
        <end position="311"/>
    </location>
</feature>
<dbReference type="Pfam" id="PF21762">
    <property type="entry name" value="DEDDh_C"/>
    <property type="match status" value="1"/>
</dbReference>
<feature type="region of interest" description="Disordered" evidence="1">
    <location>
        <begin position="662"/>
        <end position="682"/>
    </location>
</feature>
<dbReference type="AlphaFoldDB" id="A0A8J2NAF6"/>
<protein>
    <recommendedName>
        <fullName evidence="2">Gfd2/YDR514C-like C-terminal domain-containing protein</fullName>
    </recommendedName>
</protein>
<comment type="caution">
    <text evidence="3">The sequence shown here is derived from an EMBL/GenBank/DDBJ whole genome shotgun (WGS) entry which is preliminary data.</text>
</comment>